<dbReference type="EMBL" id="CP013469">
    <property type="protein sequence ID" value="ALR88350.1"/>
    <property type="molecule type" value="Genomic_DNA"/>
</dbReference>
<evidence type="ECO:0000313" key="2">
    <source>
        <dbReference type="EMBL" id="ALR88350.1"/>
    </source>
</evidence>
<sequence>MKTGKIVVISKLKGGSGATTLTRELATAALDVGQSVAIIDLDAQGSLTNWWNRRTAANPDVGPKLIQLSPEKLSDMMEKLRGKFDLVLIDTPPSTHDALRKIASKADMAVIPTKPTPDDLDAVGPVIRQLRGVVPMAFVISQITSKRSPDAVEATELLSARAPVIGRTVIRVGYYRAAGAGQSGFETDKTVREEIATVYDNLMALLGDYHA</sequence>
<dbReference type="Pfam" id="PF01656">
    <property type="entry name" value="CbiA"/>
    <property type="match status" value="1"/>
</dbReference>
<proteinExistence type="predicted"/>
<dbReference type="GO" id="GO:0016740">
    <property type="term" value="F:transferase activity"/>
    <property type="evidence" value="ECO:0007669"/>
    <property type="project" value="UniProtKB-KW"/>
</dbReference>
<keyword evidence="2" id="KW-0614">Plasmid</keyword>
<dbReference type="CDD" id="cd02042">
    <property type="entry name" value="ParAB_family"/>
    <property type="match status" value="1"/>
</dbReference>
<reference evidence="2" key="1">
    <citation type="submission" date="2015-11" db="EMBL/GenBank/DDBJ databases">
        <title>Plasmid sequences of Acetobacter pasteurianus Ab3.</title>
        <authorList>
            <person name="Xia K."/>
            <person name="Li Y."/>
        </authorList>
    </citation>
    <scope>NUCLEOTIDE SEQUENCE</scope>
    <source>
        <strain evidence="2">Ab3</strain>
        <plasmid evidence="2">ApAb3p1</plasmid>
    </source>
</reference>
<dbReference type="SUPFAM" id="SSF52540">
    <property type="entry name" value="P-loop containing nucleoside triphosphate hydrolases"/>
    <property type="match status" value="1"/>
</dbReference>
<dbReference type="AlphaFoldDB" id="A0A0S3JPL9"/>
<dbReference type="RefSeq" id="WP_168455119.1">
    <property type="nucleotide sequence ID" value="NZ_CP013469.1"/>
</dbReference>
<dbReference type="PIRSF" id="PIRSF009320">
    <property type="entry name" value="Nuc_binding_HP_1000"/>
    <property type="match status" value="1"/>
</dbReference>
<gene>
    <name evidence="2" type="ORF">DB34_14400</name>
</gene>
<dbReference type="PANTHER" id="PTHR13696">
    <property type="entry name" value="P-LOOP CONTAINING NUCLEOSIDE TRIPHOSPHATE HYDROLASE"/>
    <property type="match status" value="1"/>
</dbReference>
<keyword evidence="2" id="KW-0808">Transferase</keyword>
<feature type="domain" description="CobQ/CobB/MinD/ParA nucleotide binding" evidence="1">
    <location>
        <begin position="8"/>
        <end position="166"/>
    </location>
</feature>
<dbReference type="PANTHER" id="PTHR13696:SF96">
    <property type="entry name" value="COBQ_COBB_MIND_PARA NUCLEOTIDE BINDING DOMAIN-CONTAINING PROTEIN"/>
    <property type="match status" value="1"/>
</dbReference>
<dbReference type="InterPro" id="IPR050678">
    <property type="entry name" value="DNA_Partitioning_ATPase"/>
</dbReference>
<organism evidence="2">
    <name type="scientific">Acetobacter pasteurianus</name>
    <name type="common">Acetobacter turbidans</name>
    <dbReference type="NCBI Taxonomy" id="438"/>
    <lineage>
        <taxon>Bacteria</taxon>
        <taxon>Pseudomonadati</taxon>
        <taxon>Pseudomonadota</taxon>
        <taxon>Alphaproteobacteria</taxon>
        <taxon>Acetobacterales</taxon>
        <taxon>Acetobacteraceae</taxon>
        <taxon>Acetobacter</taxon>
    </lineage>
</organism>
<dbReference type="InterPro" id="IPR002586">
    <property type="entry name" value="CobQ/CobB/MinD/ParA_Nub-bd_dom"/>
</dbReference>
<dbReference type="Gene3D" id="3.40.50.300">
    <property type="entry name" value="P-loop containing nucleotide triphosphate hydrolases"/>
    <property type="match status" value="1"/>
</dbReference>
<name>A0A0S3JPL9_ACEPA</name>
<accession>A0A0S3JPL9</accession>
<protein>
    <submittedName>
        <fullName evidence="2">Phosphopantetheine--protein transferase</fullName>
    </submittedName>
</protein>
<geneLocation type="plasmid" evidence="2">
    <name>ApAb3p1</name>
</geneLocation>
<dbReference type="InterPro" id="IPR027417">
    <property type="entry name" value="P-loop_NTPase"/>
</dbReference>
<evidence type="ECO:0000259" key="1">
    <source>
        <dbReference type="Pfam" id="PF01656"/>
    </source>
</evidence>